<dbReference type="AlphaFoldDB" id="A0A5P6VPB8"/>
<evidence type="ECO:0000313" key="2">
    <source>
        <dbReference type="EMBL" id="QFJ53529.1"/>
    </source>
</evidence>
<accession>A0A5P6VPB8</accession>
<dbReference type="Pfam" id="PF05016">
    <property type="entry name" value="ParE_toxin"/>
    <property type="match status" value="1"/>
</dbReference>
<evidence type="ECO:0000313" key="3">
    <source>
        <dbReference type="Proteomes" id="UP000327030"/>
    </source>
</evidence>
<dbReference type="Gene3D" id="3.30.2310.20">
    <property type="entry name" value="RelE-like"/>
    <property type="match status" value="1"/>
</dbReference>
<sequence>MDNFEVKLSRESIYDIADISEYIELRFGFERAEQFDDEIQDVLSELSWKFKHNRGTGIYYRGKLILKKVFKPSIIFYFVDDIEKKIYVVRVLRHERDWQKILRETTSYTFD</sequence>
<gene>
    <name evidence="2" type="ORF">FXF36_00910</name>
</gene>
<dbReference type="InterPro" id="IPR007712">
    <property type="entry name" value="RelE/ParE_toxin"/>
</dbReference>
<name>A0A5P6VPB8_PSEXY</name>
<dbReference type="Proteomes" id="UP000327030">
    <property type="component" value="Chromosome 1"/>
</dbReference>
<proteinExistence type="predicted"/>
<reference evidence="3" key="1">
    <citation type="submission" date="2019-08" db="EMBL/GenBank/DDBJ databases">
        <title>Complete Genome Sequence of the Polysaccharide-Degrading Rumen Bacterium Pseudobutyrivibrio xylanivorans MA3014.</title>
        <authorList>
            <person name="Palevich N."/>
            <person name="Maclean P.H."/>
            <person name="Kelly W.J."/>
            <person name="Leahy S.C."/>
            <person name="Rakonjac J."/>
            <person name="Attwood G.T."/>
        </authorList>
    </citation>
    <scope>NUCLEOTIDE SEQUENCE [LARGE SCALE GENOMIC DNA]</scope>
    <source>
        <strain evidence="3">MA3014</strain>
    </source>
</reference>
<dbReference type="RefSeq" id="WP_151622033.1">
    <property type="nucleotide sequence ID" value="NZ_CP043028.1"/>
</dbReference>
<organism evidence="2 3">
    <name type="scientific">Pseudobutyrivibrio xylanivorans</name>
    <dbReference type="NCBI Taxonomy" id="185007"/>
    <lineage>
        <taxon>Bacteria</taxon>
        <taxon>Bacillati</taxon>
        <taxon>Bacillota</taxon>
        <taxon>Clostridia</taxon>
        <taxon>Lachnospirales</taxon>
        <taxon>Lachnospiraceae</taxon>
        <taxon>Pseudobutyrivibrio</taxon>
    </lineage>
</organism>
<dbReference type="InterPro" id="IPR035093">
    <property type="entry name" value="RelE/ParE_toxin_dom_sf"/>
</dbReference>
<dbReference type="EMBL" id="CP043028">
    <property type="protein sequence ID" value="QFJ53529.1"/>
    <property type="molecule type" value="Genomic_DNA"/>
</dbReference>
<protein>
    <submittedName>
        <fullName evidence="2">Type II toxin-antitoxin system RelE/ParE family toxin</fullName>
    </submittedName>
</protein>
<dbReference type="OrthoDB" id="1823658at2"/>
<dbReference type="KEGG" id="pxv:FXF36_00910"/>
<evidence type="ECO:0000256" key="1">
    <source>
        <dbReference type="ARBA" id="ARBA00022649"/>
    </source>
</evidence>
<keyword evidence="1" id="KW-1277">Toxin-antitoxin system</keyword>